<gene>
    <name evidence="2" type="ORF">UFOPK1842_00639</name>
</gene>
<reference evidence="2" key="1">
    <citation type="submission" date="2020-05" db="EMBL/GenBank/DDBJ databases">
        <authorList>
            <person name="Chiriac C."/>
            <person name="Salcher M."/>
            <person name="Ghai R."/>
            <person name="Kavagutti S V."/>
        </authorList>
    </citation>
    <scope>NUCLEOTIDE SEQUENCE</scope>
</reference>
<organism evidence="2">
    <name type="scientific">freshwater metagenome</name>
    <dbReference type="NCBI Taxonomy" id="449393"/>
    <lineage>
        <taxon>unclassified sequences</taxon>
        <taxon>metagenomes</taxon>
        <taxon>ecological metagenomes</taxon>
    </lineage>
</organism>
<dbReference type="InterPro" id="IPR036259">
    <property type="entry name" value="MFS_trans_sf"/>
</dbReference>
<evidence type="ECO:0000256" key="1">
    <source>
        <dbReference type="SAM" id="Phobius"/>
    </source>
</evidence>
<dbReference type="EMBL" id="CAEZUQ010000065">
    <property type="protein sequence ID" value="CAB4608552.1"/>
    <property type="molecule type" value="Genomic_DNA"/>
</dbReference>
<feature type="transmembrane region" description="Helical" evidence="1">
    <location>
        <begin position="50"/>
        <end position="68"/>
    </location>
</feature>
<proteinExistence type="predicted"/>
<protein>
    <submittedName>
        <fullName evidence="2">Unannotated protein</fullName>
    </submittedName>
</protein>
<keyword evidence="1" id="KW-1133">Transmembrane helix</keyword>
<dbReference type="AlphaFoldDB" id="A0A6J6H4G9"/>
<evidence type="ECO:0000313" key="2">
    <source>
        <dbReference type="EMBL" id="CAB4608552.1"/>
    </source>
</evidence>
<dbReference type="SUPFAM" id="SSF103473">
    <property type="entry name" value="MFS general substrate transporter"/>
    <property type="match status" value="1"/>
</dbReference>
<name>A0A6J6H4G9_9ZZZZ</name>
<dbReference type="Gene3D" id="1.20.1250.20">
    <property type="entry name" value="MFS general substrate transporter like domains"/>
    <property type="match status" value="1"/>
</dbReference>
<keyword evidence="1" id="KW-0472">Membrane</keyword>
<sequence length="73" mass="7581">MISATGTIANEKYAGQVSAAEGVALVTGVAYFGFLIGPPLIGFLSEFMTLRWAMLVPAAMAIIFGLSAKKVLS</sequence>
<accession>A0A6J6H4G9</accession>
<feature type="transmembrane region" description="Helical" evidence="1">
    <location>
        <begin position="22"/>
        <end position="44"/>
    </location>
</feature>
<keyword evidence="1" id="KW-0812">Transmembrane</keyword>